<proteinExistence type="predicted"/>
<feature type="signal peptide" evidence="1">
    <location>
        <begin position="1"/>
        <end position="19"/>
    </location>
</feature>
<dbReference type="GeneID" id="92028005"/>
<gene>
    <name evidence="2" type="ORF">J3D65DRAFT_283834</name>
</gene>
<keyword evidence="1" id="KW-0732">Signal</keyword>
<reference evidence="2 3" key="1">
    <citation type="submission" date="2024-04" db="EMBL/GenBank/DDBJ databases">
        <title>Phyllosticta paracitricarpa is synonymous to the EU quarantine fungus P. citricarpa based on phylogenomic analyses.</title>
        <authorList>
            <consortium name="Lawrence Berkeley National Laboratory"/>
            <person name="Van ingen-buijs V.A."/>
            <person name="Van westerhoven A.C."/>
            <person name="Haridas S."/>
            <person name="Skiadas P."/>
            <person name="Martin F."/>
            <person name="Groenewald J.Z."/>
            <person name="Crous P.W."/>
            <person name="Seidl M.F."/>
        </authorList>
    </citation>
    <scope>NUCLEOTIDE SEQUENCE [LARGE SCALE GENOMIC DNA]</scope>
    <source>
        <strain evidence="2 3">CPC 17464</strain>
    </source>
</reference>
<feature type="chain" id="PRO_5046576376" description="Secreted protein" evidence="1">
    <location>
        <begin position="20"/>
        <end position="257"/>
    </location>
</feature>
<evidence type="ECO:0008006" key="4">
    <source>
        <dbReference type="Google" id="ProtNLM"/>
    </source>
</evidence>
<name>A0ABR1LWK4_9PEZI</name>
<keyword evidence="3" id="KW-1185">Reference proteome</keyword>
<dbReference type="EMBL" id="JBBPEH010000004">
    <property type="protein sequence ID" value="KAK7539560.1"/>
    <property type="molecule type" value="Genomic_DNA"/>
</dbReference>
<dbReference type="Proteomes" id="UP001360953">
    <property type="component" value="Unassembled WGS sequence"/>
</dbReference>
<protein>
    <recommendedName>
        <fullName evidence="4">Secreted protein</fullName>
    </recommendedName>
</protein>
<dbReference type="RefSeq" id="XP_066656831.1">
    <property type="nucleotide sequence ID" value="XM_066795099.1"/>
</dbReference>
<organism evidence="2 3">
    <name type="scientific">Phyllosticta citribraziliensis</name>
    <dbReference type="NCBI Taxonomy" id="989973"/>
    <lineage>
        <taxon>Eukaryota</taxon>
        <taxon>Fungi</taxon>
        <taxon>Dikarya</taxon>
        <taxon>Ascomycota</taxon>
        <taxon>Pezizomycotina</taxon>
        <taxon>Dothideomycetes</taxon>
        <taxon>Dothideomycetes incertae sedis</taxon>
        <taxon>Botryosphaeriales</taxon>
        <taxon>Phyllostictaceae</taxon>
        <taxon>Phyllosticta</taxon>
    </lineage>
</organism>
<sequence length="257" mass="28384">MVGSHVLLLFAAGGGLSFASDPFSCACPSEWTQMSGVVVVLRGVVTRLSRPLLLCRCSYIPPPRRTIVDFLYVLAACSNCAALVSACCISFSLGRTSDPSLLRFDVVSHTITHSHSDLLHRIDGQTFTLQSRTKLCPPMSETPASFLVCFSISRSDPFLSAARPLSALACGHQLRLAEIMGKLSSKRRVNTQDFESERSIFGSFYVVQHESIVRSHLRVFDCLCPARFPSPSQNIFHVFISVFHVSSRTSLGDRFRY</sequence>
<evidence type="ECO:0000313" key="2">
    <source>
        <dbReference type="EMBL" id="KAK7539560.1"/>
    </source>
</evidence>
<evidence type="ECO:0000256" key="1">
    <source>
        <dbReference type="SAM" id="SignalP"/>
    </source>
</evidence>
<evidence type="ECO:0000313" key="3">
    <source>
        <dbReference type="Proteomes" id="UP001360953"/>
    </source>
</evidence>
<comment type="caution">
    <text evidence="2">The sequence shown here is derived from an EMBL/GenBank/DDBJ whole genome shotgun (WGS) entry which is preliminary data.</text>
</comment>
<accession>A0ABR1LWK4</accession>